<sequence>MLEEPDGLATSLTANGLDVERDDLKGLSYIDYLMATVQLKQLNKKDDKKGLKIRELEESRDKQRYPCSFEGCHKAFQQQAHLRVHLRFHSGEKPFVCEHYGKTFAQFCNLKAHQRRHTREKPYICTCPNCKKKFSQKGNLCAHQLIHKDIRPYVCRLDNCSKTFTQLGNLKVGLIMQKNRFHNESICRLNEKLISFQLPNSEDEQLLDYFSTLYRYSNQGSDGAMDASEGFSADSSQLSADKMGSLSIKKEESSATNDIGVQLVNYRLDRVFSSAASAGFIQGFLVLCFLDGGKIHQNRFFVFSDANRKSLSSSIHKQVDQIYIKNLIKYHSFQTKNKSFVLRTSFPQGIPHILSKLYENIETRASESLDWFNVLIAQAIVLFRNDHGFKEALLVFMTDILNGTNKPSFLGHVKVIDMNLGEEFPICSNCRIVSSSTNPERINAVMDVNFVDEITLGIKTQFLLNYPKYEFGVLPIELSLSMMRFSSTVCILTYQFSTSKMYQLSISLIPCEKQSNTSDIASFVFSFSPDFQLDINVHSLVGSRSKLQDIPKISQFLEFRIRNWFMENCVEPHFQRINIPSIWSAANEHSKSL</sequence>
<dbReference type="GO" id="GO:0005789">
    <property type="term" value="C:endoplasmic reticulum membrane"/>
    <property type="evidence" value="ECO:0007669"/>
    <property type="project" value="UniProtKB-SubCell"/>
</dbReference>
<dbReference type="SMART" id="SM00355">
    <property type="entry name" value="ZnF_C2H2"/>
    <property type="match status" value="3"/>
</dbReference>
<evidence type="ECO:0000256" key="9">
    <source>
        <dbReference type="ARBA" id="ARBA00023121"/>
    </source>
</evidence>
<evidence type="ECO:0000256" key="10">
    <source>
        <dbReference type="ARBA" id="ARBA00023136"/>
    </source>
</evidence>
<feature type="domain" description="C2H2-type" evidence="13">
    <location>
        <begin position="123"/>
        <end position="152"/>
    </location>
</feature>
<keyword evidence="16" id="KW-1185">Reference proteome</keyword>
<evidence type="ECO:0000313" key="16">
    <source>
        <dbReference type="Proteomes" id="UP000663699"/>
    </source>
</evidence>
<dbReference type="Pfam" id="PF00096">
    <property type="entry name" value="zf-C2H2"/>
    <property type="match status" value="2"/>
</dbReference>
<dbReference type="FunFam" id="3.30.160.60:FF:002343">
    <property type="entry name" value="Zinc finger protein 33A"/>
    <property type="match status" value="1"/>
</dbReference>
<evidence type="ECO:0000256" key="7">
    <source>
        <dbReference type="ARBA" id="ARBA00022989"/>
    </source>
</evidence>
<keyword evidence="4 12" id="KW-0863">Zinc-finger</keyword>
<evidence type="ECO:0000259" key="13">
    <source>
        <dbReference type="PROSITE" id="PS50157"/>
    </source>
</evidence>
<evidence type="ECO:0000256" key="3">
    <source>
        <dbReference type="ARBA" id="ARBA00022723"/>
    </source>
</evidence>
<dbReference type="InterPro" id="IPR036236">
    <property type="entry name" value="Znf_C2H2_sf"/>
</dbReference>
<gene>
    <name evidence="11" type="primary">MMM1</name>
    <name evidence="15" type="ORF">MERGE_002800</name>
</gene>
<dbReference type="HAMAP" id="MF_03103">
    <property type="entry name" value="Mmm1"/>
    <property type="match status" value="1"/>
</dbReference>
<comment type="subcellular location">
    <subcellularLocation>
        <location evidence="11">Endoplasmic reticulum membrane</location>
        <topology evidence="11">Single-pass type I membrane protein</topology>
    </subcellularLocation>
    <text evidence="11">The ERMES/MDM complex localizes to a few discrete foci (around 10 per single cell), that represent mitochondria-endoplasmic reticulum junctions. These foci are often found next to mtDNA nucleoids.</text>
</comment>
<dbReference type="GO" id="GO:1990456">
    <property type="term" value="P:mitochondrion-endoplasmic reticulum membrane tethering"/>
    <property type="evidence" value="ECO:0007669"/>
    <property type="project" value="TreeGrafter"/>
</dbReference>
<keyword evidence="6" id="KW-0862">Zinc</keyword>
<comment type="function">
    <text evidence="11">Component of the ERMES/MDM complex, which serves as a molecular tether to connect the endoplasmic reticulum (ER) and mitochondria. Components of this complex are involved in the control of mitochondrial shape and protein biogenesis, and function in nonvesicular lipid trafficking between the ER and mitochondria. The MDM12-MMM1 subcomplex functions in the major beta-barrel assembly pathway that is responsible for biogenesis of all outer membrane beta-barrel proteins, and acts in a late step after the SAM complex. The MDM10-MDM12-MMM1 subcomplex further acts in the TOM40-specific pathway after the action of the MDM12-MMM1 complex. Essential for establishing and maintaining the structure of mitochondria and maintenance of mtDNA nucleoids.</text>
</comment>
<evidence type="ECO:0000256" key="5">
    <source>
        <dbReference type="ARBA" id="ARBA00022824"/>
    </source>
</evidence>
<dbReference type="Proteomes" id="UP000663699">
    <property type="component" value="Chromosome 6"/>
</dbReference>
<keyword evidence="5 11" id="KW-0256">Endoplasmic reticulum</keyword>
<feature type="topological domain" description="Lumenal" evidence="11">
    <location>
        <begin position="1"/>
        <end position="279"/>
    </location>
</feature>
<feature type="domain" description="SMP-LTD" evidence="14">
    <location>
        <begin position="365"/>
        <end position="580"/>
    </location>
</feature>
<evidence type="ECO:0000256" key="1">
    <source>
        <dbReference type="ARBA" id="ARBA00022448"/>
    </source>
</evidence>
<dbReference type="EMBL" id="CP054537">
    <property type="protein sequence ID" value="QSL65488.1"/>
    <property type="molecule type" value="Genomic_DNA"/>
</dbReference>
<evidence type="ECO:0000256" key="2">
    <source>
        <dbReference type="ARBA" id="ARBA00022692"/>
    </source>
</evidence>
<dbReference type="GO" id="GO:0015914">
    <property type="term" value="P:phospholipid transport"/>
    <property type="evidence" value="ECO:0007669"/>
    <property type="project" value="TreeGrafter"/>
</dbReference>
<dbReference type="PROSITE" id="PS50157">
    <property type="entry name" value="ZINC_FINGER_C2H2_2"/>
    <property type="match status" value="3"/>
</dbReference>
<dbReference type="SUPFAM" id="SSF57667">
    <property type="entry name" value="beta-beta-alpha zinc fingers"/>
    <property type="match status" value="2"/>
</dbReference>
<dbReference type="GO" id="GO:0008270">
    <property type="term" value="F:zinc ion binding"/>
    <property type="evidence" value="ECO:0007669"/>
    <property type="project" value="UniProtKB-KW"/>
</dbReference>
<evidence type="ECO:0000256" key="4">
    <source>
        <dbReference type="ARBA" id="ARBA00022771"/>
    </source>
</evidence>
<dbReference type="GO" id="GO:0008289">
    <property type="term" value="F:lipid binding"/>
    <property type="evidence" value="ECO:0007669"/>
    <property type="project" value="UniProtKB-KW"/>
</dbReference>
<dbReference type="OrthoDB" id="5599157at2759"/>
<dbReference type="Gene3D" id="3.30.160.60">
    <property type="entry name" value="Classic Zinc Finger"/>
    <property type="match status" value="4"/>
</dbReference>
<dbReference type="PANTHER" id="PTHR13466:SF0">
    <property type="entry name" value="SMP-LTD DOMAIN-CONTAINING PROTEIN"/>
    <property type="match status" value="1"/>
</dbReference>
<dbReference type="PROSITE" id="PS51847">
    <property type="entry name" value="SMP"/>
    <property type="match status" value="1"/>
</dbReference>
<dbReference type="InterPro" id="IPR019411">
    <property type="entry name" value="MMM1_dom"/>
</dbReference>
<dbReference type="InterPro" id="IPR027537">
    <property type="entry name" value="Mmm1"/>
</dbReference>
<dbReference type="InterPro" id="IPR031468">
    <property type="entry name" value="SMP_LBD"/>
</dbReference>
<keyword evidence="8" id="KW-0445">Lipid transport</keyword>
<dbReference type="AlphaFoldDB" id="A0A899G2B6"/>
<keyword evidence="3" id="KW-0479">Metal-binding</keyword>
<dbReference type="GO" id="GO:0032865">
    <property type="term" value="C:ERMES complex"/>
    <property type="evidence" value="ECO:0007669"/>
    <property type="project" value="UniProtKB-UniRule"/>
</dbReference>
<proteinExistence type="inferred from homology"/>
<dbReference type="PROSITE" id="PS00028">
    <property type="entry name" value="ZINC_FINGER_C2H2_1"/>
    <property type="match status" value="2"/>
</dbReference>
<keyword evidence="2 11" id="KW-0812">Transmembrane</keyword>
<keyword evidence="1" id="KW-0813">Transport</keyword>
<evidence type="ECO:0000313" key="15">
    <source>
        <dbReference type="EMBL" id="QSL65488.1"/>
    </source>
</evidence>
<evidence type="ECO:0000256" key="6">
    <source>
        <dbReference type="ARBA" id="ARBA00022833"/>
    </source>
</evidence>
<feature type="domain" description="C2H2-type" evidence="13">
    <location>
        <begin position="95"/>
        <end position="122"/>
    </location>
</feature>
<comment type="subunit">
    <text evidence="11">Homodimer. Component of the ER-mitochondria encounter structure (ERMES) or MDM complex, composed of MMM1, MDM10, MDM12 and MDM34. A MMM1 homodimer associates with one molecule of MDM12 on each side in a pairwise head-to-tail manner, and the SMP-LTD domains of MMM1 and MDM12 generate a continuous hydrophobic tunnel for phospholipid trafficking.</text>
</comment>
<reference evidence="15" key="1">
    <citation type="submission" date="2020-06" db="EMBL/GenBank/DDBJ databases">
        <title>Genomes of multiple members of Pneumocystis genus reveal paths to human pathogen Pneumocystis jirovecii.</title>
        <authorList>
            <person name="Cisse O.H."/>
            <person name="Ma L."/>
            <person name="Dekker J."/>
            <person name="Khil P."/>
            <person name="Jo J."/>
            <person name="Brenchley J."/>
            <person name="Blair R."/>
            <person name="Pahar B."/>
            <person name="Chabe M."/>
            <person name="Van Rompay K.A."/>
            <person name="Keesler R."/>
            <person name="Sukura A."/>
            <person name="Hirsch V."/>
            <person name="Kutty G."/>
            <person name="Liu Y."/>
            <person name="Peng L."/>
            <person name="Chen J."/>
            <person name="Song J."/>
            <person name="Weissenbacher-Lang C."/>
            <person name="Xu J."/>
            <person name="Upham N.S."/>
            <person name="Stajich J.E."/>
            <person name="Cuomo C.A."/>
            <person name="Cushion M.T."/>
            <person name="Kovacs J.A."/>
        </authorList>
    </citation>
    <scope>NUCLEOTIDE SEQUENCE</scope>
    <source>
        <strain evidence="15">2A</strain>
    </source>
</reference>
<evidence type="ECO:0000256" key="11">
    <source>
        <dbReference type="HAMAP-Rule" id="MF_03103"/>
    </source>
</evidence>
<keyword evidence="10 11" id="KW-0472">Membrane</keyword>
<evidence type="ECO:0000256" key="8">
    <source>
        <dbReference type="ARBA" id="ARBA00023055"/>
    </source>
</evidence>
<evidence type="ECO:0000256" key="12">
    <source>
        <dbReference type="PROSITE-ProRule" id="PRU00042"/>
    </source>
</evidence>
<name>A0A899G2B6_9ASCO</name>
<dbReference type="FunFam" id="3.30.160.60:FF:000065">
    <property type="entry name" value="B-cell CLL/lymphoma 6, member B"/>
    <property type="match status" value="1"/>
</dbReference>
<accession>A0A899G2B6</accession>
<dbReference type="Pfam" id="PF10296">
    <property type="entry name" value="MMM1"/>
    <property type="match status" value="1"/>
</dbReference>
<protein>
    <recommendedName>
        <fullName evidence="11">Maintenance of mitochondrial morphology protein 1</fullName>
    </recommendedName>
</protein>
<organism evidence="15 16">
    <name type="scientific">Pneumocystis wakefieldiae</name>
    <dbReference type="NCBI Taxonomy" id="38082"/>
    <lineage>
        <taxon>Eukaryota</taxon>
        <taxon>Fungi</taxon>
        <taxon>Dikarya</taxon>
        <taxon>Ascomycota</taxon>
        <taxon>Taphrinomycotina</taxon>
        <taxon>Pneumocystomycetes</taxon>
        <taxon>Pneumocystaceae</taxon>
        <taxon>Pneumocystis</taxon>
    </lineage>
</organism>
<dbReference type="CDD" id="cd21671">
    <property type="entry name" value="SMP_Mmm1"/>
    <property type="match status" value="1"/>
</dbReference>
<keyword evidence="7 11" id="KW-1133">Transmembrane helix</keyword>
<keyword evidence="9" id="KW-0446">Lipid-binding</keyword>
<feature type="topological domain" description="Cytoplasmic" evidence="11">
    <location>
        <begin position="304"/>
        <end position="593"/>
    </location>
</feature>
<evidence type="ECO:0000259" key="14">
    <source>
        <dbReference type="PROSITE" id="PS51847"/>
    </source>
</evidence>
<dbReference type="InterPro" id="IPR013087">
    <property type="entry name" value="Znf_C2H2_type"/>
</dbReference>
<comment type="similarity">
    <text evidence="11">Belongs to the MMM1 family.</text>
</comment>
<feature type="domain" description="C2H2-type" evidence="13">
    <location>
        <begin position="65"/>
        <end position="94"/>
    </location>
</feature>
<dbReference type="GO" id="GO:0045040">
    <property type="term" value="P:protein insertion into mitochondrial outer membrane"/>
    <property type="evidence" value="ECO:0007669"/>
    <property type="project" value="UniProtKB-UniRule"/>
</dbReference>
<dbReference type="PANTHER" id="PTHR13466">
    <property type="entry name" value="TEX2 PROTEIN-RELATED"/>
    <property type="match status" value="1"/>
</dbReference>